<accession>A0A178J7A6</accession>
<protein>
    <submittedName>
        <fullName evidence="1">Uncharacterized protein</fullName>
    </submittedName>
</protein>
<proteinExistence type="predicted"/>
<evidence type="ECO:0000313" key="2">
    <source>
        <dbReference type="Proteomes" id="UP000094761"/>
    </source>
</evidence>
<name>A0A178J7A6_9VIBR</name>
<comment type="caution">
    <text evidence="1">The sequence shown here is derived from an EMBL/GenBank/DDBJ whole genome shotgun (WGS) entry which is preliminary data.</text>
</comment>
<dbReference type="InterPro" id="IPR024400">
    <property type="entry name" value="DUF2635"/>
</dbReference>
<dbReference type="Pfam" id="PF10948">
    <property type="entry name" value="DUF2635"/>
    <property type="match status" value="1"/>
</dbReference>
<organism evidence="1 2">
    <name type="scientific">Vibrio europaeus</name>
    <dbReference type="NCBI Taxonomy" id="300876"/>
    <lineage>
        <taxon>Bacteria</taxon>
        <taxon>Pseudomonadati</taxon>
        <taxon>Pseudomonadota</taxon>
        <taxon>Gammaproteobacteria</taxon>
        <taxon>Vibrionales</taxon>
        <taxon>Vibrionaceae</taxon>
        <taxon>Vibrio</taxon>
        <taxon>Vibrio oreintalis group</taxon>
    </lineage>
</organism>
<evidence type="ECO:0000313" key="1">
    <source>
        <dbReference type="EMBL" id="OAM98104.1"/>
    </source>
</evidence>
<dbReference type="AlphaFoldDB" id="A0A178J7A6"/>
<sequence>MSLKKNLIPIKPKNAEVPVRKPEGGFVNAAGEEVERTGYWVRRINDGDVVLVPKKDWDAAKAALAKEKADAIEQQKKALAKEAKATTSKTEGE</sequence>
<dbReference type="RefSeq" id="WP_069669253.1">
    <property type="nucleotide sequence ID" value="NZ_JAPFJR010000018.1"/>
</dbReference>
<gene>
    <name evidence="1" type="ORF">AZ468_21540</name>
</gene>
<dbReference type="Proteomes" id="UP000094761">
    <property type="component" value="Unassembled WGS sequence"/>
</dbReference>
<dbReference type="OrthoDB" id="8689507at2"/>
<dbReference type="EMBL" id="LUAX01000007">
    <property type="protein sequence ID" value="OAM98104.1"/>
    <property type="molecule type" value="Genomic_DNA"/>
</dbReference>
<dbReference type="GeneID" id="78078316"/>
<reference evidence="1 2" key="1">
    <citation type="submission" date="2016-03" db="EMBL/GenBank/DDBJ databases">
        <title>Draft genome sequence of the Vibrio tubiashii subs. europaeus.</title>
        <authorList>
            <person name="Spinard E."/>
            <person name="Dubert J."/>
            <person name="Nelson D.R."/>
            <person name="Barja J.L."/>
        </authorList>
    </citation>
    <scope>NUCLEOTIDE SEQUENCE [LARGE SCALE GENOMIC DNA]</scope>
    <source>
        <strain evidence="2">PP-638</strain>
    </source>
</reference>